<proteinExistence type="predicted"/>
<keyword evidence="1" id="KW-0547">Nucleotide-binding</keyword>
<evidence type="ECO:0000256" key="1">
    <source>
        <dbReference type="ARBA" id="ARBA00022741"/>
    </source>
</evidence>
<evidence type="ECO:0000313" key="5">
    <source>
        <dbReference type="Proteomes" id="UP000018468"/>
    </source>
</evidence>
<feature type="domain" description="Midasin AAA lid" evidence="3">
    <location>
        <begin position="15"/>
        <end position="116"/>
    </location>
</feature>
<dbReference type="Gene3D" id="3.40.50.300">
    <property type="entry name" value="P-loop containing nucleotide triphosphate hydrolases"/>
    <property type="match status" value="1"/>
</dbReference>
<dbReference type="HOGENOM" id="CLU_1318062_0_0_1"/>
<evidence type="ECO:0000313" key="4">
    <source>
        <dbReference type="Ensembl" id="ENSLOCP00000020949.1"/>
    </source>
</evidence>
<organism evidence="4 5">
    <name type="scientific">Lepisosteus oculatus</name>
    <name type="common">Spotted gar</name>
    <dbReference type="NCBI Taxonomy" id="7918"/>
    <lineage>
        <taxon>Eukaryota</taxon>
        <taxon>Metazoa</taxon>
        <taxon>Chordata</taxon>
        <taxon>Craniata</taxon>
        <taxon>Vertebrata</taxon>
        <taxon>Euteleostomi</taxon>
        <taxon>Actinopterygii</taxon>
        <taxon>Neopterygii</taxon>
        <taxon>Holostei</taxon>
        <taxon>Semionotiformes</taxon>
        <taxon>Lepisosteidae</taxon>
        <taxon>Lepisosteus</taxon>
    </lineage>
</organism>
<dbReference type="eggNOG" id="KOG1808">
    <property type="taxonomic scope" value="Eukaryota"/>
</dbReference>
<keyword evidence="5" id="KW-1185">Reference proteome</keyword>
<name>W5NJZ0_LEPOC</name>
<dbReference type="Proteomes" id="UP000018468">
    <property type="component" value="Linkage group LG1"/>
</dbReference>
<protein>
    <recommendedName>
        <fullName evidence="3">Midasin AAA lid domain-containing protein</fullName>
    </recommendedName>
</protein>
<evidence type="ECO:0000259" key="3">
    <source>
        <dbReference type="Pfam" id="PF17865"/>
    </source>
</evidence>
<dbReference type="Pfam" id="PF17865">
    <property type="entry name" value="AAA_lid_5"/>
    <property type="match status" value="1"/>
</dbReference>
<dbReference type="EMBL" id="AHAT01011961">
    <property type="status" value="NOT_ANNOTATED_CDS"/>
    <property type="molecule type" value="Genomic_DNA"/>
</dbReference>
<dbReference type="Ensembl" id="ENSLOCT00000020985.1">
    <property type="protein sequence ID" value="ENSLOCP00000020949.1"/>
    <property type="gene ID" value="ENSLOCG00000016946.1"/>
</dbReference>
<evidence type="ECO:0000256" key="2">
    <source>
        <dbReference type="ARBA" id="ARBA00022840"/>
    </source>
</evidence>
<dbReference type="Bgee" id="ENSLOCG00000016946">
    <property type="expression patterns" value="Expressed in ovary and 10 other cell types or tissues"/>
</dbReference>
<dbReference type="AlphaFoldDB" id="W5NJZ0"/>
<keyword evidence="2" id="KW-0067">ATP-binding</keyword>
<dbReference type="EMBL" id="AHAT01011960">
    <property type="status" value="NOT_ANNOTATED_CDS"/>
    <property type="molecule type" value="Genomic_DNA"/>
</dbReference>
<dbReference type="PANTHER" id="PTHR48103">
    <property type="entry name" value="MIDASIN-RELATED"/>
    <property type="match status" value="1"/>
</dbReference>
<dbReference type="STRING" id="7918.ENSLOCP00000020949"/>
<dbReference type="GO" id="GO:0005524">
    <property type="term" value="F:ATP binding"/>
    <property type="evidence" value="ECO:0007669"/>
    <property type="project" value="UniProtKB-KW"/>
</dbReference>
<dbReference type="InterPro" id="IPR027417">
    <property type="entry name" value="P-loop_NTPase"/>
</dbReference>
<reference evidence="4" key="2">
    <citation type="submission" date="2025-08" db="UniProtKB">
        <authorList>
            <consortium name="Ensembl"/>
        </authorList>
    </citation>
    <scope>IDENTIFICATION</scope>
</reference>
<reference evidence="5" key="1">
    <citation type="submission" date="2011-12" db="EMBL/GenBank/DDBJ databases">
        <title>The Draft Genome of Lepisosteus oculatus.</title>
        <authorList>
            <consortium name="The Broad Institute Genome Assembly &amp; Analysis Group"/>
            <consortium name="Computational R&amp;D Group"/>
            <consortium name="and Sequencing Platform"/>
            <person name="Di Palma F."/>
            <person name="Alfoldi J."/>
            <person name="Johnson J."/>
            <person name="Berlin A."/>
            <person name="Gnerre S."/>
            <person name="Jaffe D."/>
            <person name="MacCallum I."/>
            <person name="Young S."/>
            <person name="Walker B.J."/>
            <person name="Lander E.S."/>
            <person name="Lindblad-Toh K."/>
        </authorList>
    </citation>
    <scope>NUCLEOTIDE SEQUENCE [LARGE SCALE GENOMIC DNA]</scope>
</reference>
<dbReference type="InParanoid" id="W5NJZ0"/>
<accession>W5NJZ0</accession>
<reference evidence="4" key="3">
    <citation type="submission" date="2025-09" db="UniProtKB">
        <authorList>
            <consortium name="Ensembl"/>
        </authorList>
    </citation>
    <scope>IDENTIFICATION</scope>
</reference>
<dbReference type="InterPro" id="IPR041190">
    <property type="entry name" value="Midasin_AAA_lid_5"/>
</dbReference>
<dbReference type="PANTHER" id="PTHR48103:SF2">
    <property type="entry name" value="MIDASIN"/>
    <property type="match status" value="1"/>
</dbReference>
<dbReference type="GeneTree" id="ENSGT00550000074802"/>
<dbReference type="OMA" id="GYWISKG"/>
<dbReference type="SUPFAM" id="SSF52540">
    <property type="entry name" value="P-loop containing nucleoside triphosphate hydrolases"/>
    <property type="match status" value="1"/>
</dbReference>
<sequence>RFTELYVEELENETDLRVLVSDYLKGLNVNKTTLGGIISFYLAVRKEANSRLVDGTGHRPHYSLRTLCRALKYAASNPCHSVQRSLYEGFCLSFLTQLDRASHPLVQKLICQHVLGGNTKCLKQPIPEPPKKNCVQVEGYWISKGDMELVIDSSYTLTPTVKLNLRDLARVVSAGTHPVLIQGETSVGKTSLIKWLAASTGNQCVRINN</sequence>